<protein>
    <submittedName>
        <fullName evidence="2">Uncharacterized protein</fullName>
    </submittedName>
</protein>
<feature type="region of interest" description="Disordered" evidence="1">
    <location>
        <begin position="17"/>
        <end position="44"/>
    </location>
</feature>
<proteinExistence type="predicted"/>
<name>A0A0E9X910_ANGAN</name>
<evidence type="ECO:0000313" key="2">
    <source>
        <dbReference type="EMBL" id="JAH99104.1"/>
    </source>
</evidence>
<organism evidence="2">
    <name type="scientific">Anguilla anguilla</name>
    <name type="common">European freshwater eel</name>
    <name type="synonym">Muraena anguilla</name>
    <dbReference type="NCBI Taxonomy" id="7936"/>
    <lineage>
        <taxon>Eukaryota</taxon>
        <taxon>Metazoa</taxon>
        <taxon>Chordata</taxon>
        <taxon>Craniata</taxon>
        <taxon>Vertebrata</taxon>
        <taxon>Euteleostomi</taxon>
        <taxon>Actinopterygii</taxon>
        <taxon>Neopterygii</taxon>
        <taxon>Teleostei</taxon>
        <taxon>Anguilliformes</taxon>
        <taxon>Anguillidae</taxon>
        <taxon>Anguilla</taxon>
    </lineage>
</organism>
<evidence type="ECO:0000256" key="1">
    <source>
        <dbReference type="SAM" id="MobiDB-lite"/>
    </source>
</evidence>
<feature type="compositionally biased region" description="Basic residues" evidence="1">
    <location>
        <begin position="27"/>
        <end position="40"/>
    </location>
</feature>
<reference evidence="2" key="2">
    <citation type="journal article" date="2015" name="Fish Shellfish Immunol.">
        <title>Early steps in the European eel (Anguilla anguilla)-Vibrio vulnificus interaction in the gills: Role of the RtxA13 toxin.</title>
        <authorList>
            <person name="Callol A."/>
            <person name="Pajuelo D."/>
            <person name="Ebbesson L."/>
            <person name="Teles M."/>
            <person name="MacKenzie S."/>
            <person name="Amaro C."/>
        </authorList>
    </citation>
    <scope>NUCLEOTIDE SEQUENCE</scope>
</reference>
<dbReference type="EMBL" id="GBXM01009473">
    <property type="protein sequence ID" value="JAH99104.1"/>
    <property type="molecule type" value="Transcribed_RNA"/>
</dbReference>
<dbReference type="AlphaFoldDB" id="A0A0E9X910"/>
<sequence>MRLIQERTYLRKGHVRLQQREMSRRERPARKRRKVYHRPTNKMAGEIHPRAIRKARVKAKKTVACLSPTSLILLRSLIL</sequence>
<accession>A0A0E9X910</accession>
<reference evidence="2" key="1">
    <citation type="submission" date="2014-11" db="EMBL/GenBank/DDBJ databases">
        <authorList>
            <person name="Amaro Gonzalez C."/>
        </authorList>
    </citation>
    <scope>NUCLEOTIDE SEQUENCE</scope>
</reference>